<dbReference type="RefSeq" id="WP_013780854.1">
    <property type="nucleotide sequence ID" value="NC_015520.1"/>
</dbReference>
<dbReference type="InterPro" id="IPR050095">
    <property type="entry name" value="ECF_ABC_transporter_ATP-bd"/>
</dbReference>
<dbReference type="eggNOG" id="COG1122">
    <property type="taxonomic scope" value="Bacteria"/>
</dbReference>
<dbReference type="OrthoDB" id="9814634at2"/>
<protein>
    <submittedName>
        <fullName evidence="10">ABC transporter related protein</fullName>
    </submittedName>
</protein>
<evidence type="ECO:0000256" key="8">
    <source>
        <dbReference type="ARBA" id="ARBA00023136"/>
    </source>
</evidence>
<sequence length="278" mass="30582">MTDSDIMIEDLCFQYPGGHVALEHINMYVKCGSISALLGANGSGKSTLLQCMAGLLRPQHGKIYIQGKPIASYKKELYKKVGMIFQNPDDQLFEPTVSDDIAYGLINLGFNTFEIHQAIDHIAARLNIGDMLDKSIGSLSCGEKKKVAMAGVLVMQPDILLLDEPTSGLDPLSAYELMQLVKDISISTGVSVIVATHDVDMVPVFCDYVFVLQAGHLCLSGSPEEVFMCKKAVRDARLRLPRIEHLVEILHRDGMNIDTTCFTIGQARRQLLKLVGKK</sequence>
<comment type="similarity">
    <text evidence="2">Belongs to the ABC transporter superfamily.</text>
</comment>
<dbReference type="PANTHER" id="PTHR43553:SF24">
    <property type="entry name" value="ENERGY-COUPLING FACTOR TRANSPORTER ATP-BINDING PROTEIN ECFA1"/>
    <property type="match status" value="1"/>
</dbReference>
<evidence type="ECO:0000313" key="11">
    <source>
        <dbReference type="Proteomes" id="UP000008457"/>
    </source>
</evidence>
<keyword evidence="4" id="KW-1003">Cell membrane</keyword>
<keyword evidence="7" id="KW-1278">Translocase</keyword>
<dbReference type="GO" id="GO:0042626">
    <property type="term" value="F:ATPase-coupled transmembrane transporter activity"/>
    <property type="evidence" value="ECO:0007669"/>
    <property type="project" value="TreeGrafter"/>
</dbReference>
<evidence type="ECO:0000256" key="7">
    <source>
        <dbReference type="ARBA" id="ARBA00022967"/>
    </source>
</evidence>
<dbReference type="InterPro" id="IPR015856">
    <property type="entry name" value="ABC_transpr_CbiO/EcfA_su"/>
</dbReference>
<comment type="subcellular location">
    <subcellularLocation>
        <location evidence="1">Cell membrane</location>
        <topology evidence="1">Peripheral membrane protein</topology>
    </subcellularLocation>
</comment>
<reference evidence="10 11" key="2">
    <citation type="journal article" date="2011" name="Stand. Genomic Sci.">
        <title>Complete genome sequence of Mahella australiensis type strain (50-1 BON).</title>
        <authorList>
            <person name="Sikorski J."/>
            <person name="Teshima H."/>
            <person name="Nolan M."/>
            <person name="Lucas S."/>
            <person name="Hammon N."/>
            <person name="Deshpande S."/>
            <person name="Cheng J.F."/>
            <person name="Pitluck S."/>
            <person name="Liolios K."/>
            <person name="Pagani I."/>
            <person name="Ivanova N."/>
            <person name="Huntemann M."/>
            <person name="Mavromatis K."/>
            <person name="Ovchinikova G."/>
            <person name="Pati A."/>
            <person name="Tapia R."/>
            <person name="Han C."/>
            <person name="Goodwin L."/>
            <person name="Chen A."/>
            <person name="Palaniappan K."/>
            <person name="Land M."/>
            <person name="Hauser L."/>
            <person name="Ngatchou-Djao O.D."/>
            <person name="Rohde M."/>
            <person name="Pukall R."/>
            <person name="Spring S."/>
            <person name="Abt B."/>
            <person name="Goker M."/>
            <person name="Detter J.C."/>
            <person name="Woyke T."/>
            <person name="Bristow J."/>
            <person name="Markowitz V."/>
            <person name="Hugenholtz P."/>
            <person name="Eisen J.A."/>
            <person name="Kyrpides N.C."/>
            <person name="Klenk H.P."/>
            <person name="Lapidus A."/>
        </authorList>
    </citation>
    <scope>NUCLEOTIDE SEQUENCE [LARGE SCALE GENOMIC DNA]</scope>
    <source>
        <strain evidence="11">DSM 15567 / CIP 107919 / 50-1 BON</strain>
    </source>
</reference>
<dbReference type="Pfam" id="PF00005">
    <property type="entry name" value="ABC_tran"/>
    <property type="match status" value="1"/>
</dbReference>
<dbReference type="Proteomes" id="UP000008457">
    <property type="component" value="Chromosome"/>
</dbReference>
<evidence type="ECO:0000256" key="6">
    <source>
        <dbReference type="ARBA" id="ARBA00022840"/>
    </source>
</evidence>
<keyword evidence="11" id="KW-1185">Reference proteome</keyword>
<dbReference type="GO" id="GO:0016887">
    <property type="term" value="F:ATP hydrolysis activity"/>
    <property type="evidence" value="ECO:0007669"/>
    <property type="project" value="InterPro"/>
</dbReference>
<dbReference type="SUPFAM" id="SSF52540">
    <property type="entry name" value="P-loop containing nucleoside triphosphate hydrolases"/>
    <property type="match status" value="1"/>
</dbReference>
<proteinExistence type="inferred from homology"/>
<dbReference type="AlphaFoldDB" id="F3ZW44"/>
<keyword evidence="6" id="KW-0067">ATP-binding</keyword>
<dbReference type="HOGENOM" id="CLU_000604_1_22_9"/>
<dbReference type="KEGG" id="mas:Mahau_1229"/>
<dbReference type="EMBL" id="CP002360">
    <property type="protein sequence ID" value="AEE96424.1"/>
    <property type="molecule type" value="Genomic_DNA"/>
</dbReference>
<keyword evidence="5" id="KW-0547">Nucleotide-binding</keyword>
<reference evidence="11" key="1">
    <citation type="submission" date="2010-11" db="EMBL/GenBank/DDBJ databases">
        <title>The complete genome of Mahella australiensis DSM 15567.</title>
        <authorList>
            <consortium name="US DOE Joint Genome Institute (JGI-PGF)"/>
            <person name="Lucas S."/>
            <person name="Copeland A."/>
            <person name="Lapidus A."/>
            <person name="Bruce D."/>
            <person name="Goodwin L."/>
            <person name="Pitluck S."/>
            <person name="Kyrpides N."/>
            <person name="Mavromatis K."/>
            <person name="Pagani I."/>
            <person name="Ivanova N."/>
            <person name="Teshima H."/>
            <person name="Brettin T."/>
            <person name="Detter J.C."/>
            <person name="Han C."/>
            <person name="Tapia R."/>
            <person name="Land M."/>
            <person name="Hauser L."/>
            <person name="Markowitz V."/>
            <person name="Cheng J.-F."/>
            <person name="Hugenholtz P."/>
            <person name="Woyke T."/>
            <person name="Wu D."/>
            <person name="Spring S."/>
            <person name="Pukall R."/>
            <person name="Steenblock K."/>
            <person name="Schneider S."/>
            <person name="Klenk H.-P."/>
            <person name="Eisen J.A."/>
        </authorList>
    </citation>
    <scope>NUCLEOTIDE SEQUENCE [LARGE SCALE GENOMIC DNA]</scope>
    <source>
        <strain evidence="11">DSM 15567 / CIP 107919 / 50-1 BON</strain>
    </source>
</reference>
<evidence type="ECO:0000256" key="2">
    <source>
        <dbReference type="ARBA" id="ARBA00005417"/>
    </source>
</evidence>
<accession>F3ZW44</accession>
<evidence type="ECO:0000259" key="9">
    <source>
        <dbReference type="PROSITE" id="PS50893"/>
    </source>
</evidence>
<dbReference type="SMART" id="SM00382">
    <property type="entry name" value="AAA"/>
    <property type="match status" value="1"/>
</dbReference>
<dbReference type="FunFam" id="3.40.50.300:FF:000224">
    <property type="entry name" value="Energy-coupling factor transporter ATP-binding protein EcfA"/>
    <property type="match status" value="1"/>
</dbReference>
<evidence type="ECO:0000256" key="5">
    <source>
        <dbReference type="ARBA" id="ARBA00022741"/>
    </source>
</evidence>
<keyword evidence="8" id="KW-0472">Membrane</keyword>
<dbReference type="InterPro" id="IPR003593">
    <property type="entry name" value="AAA+_ATPase"/>
</dbReference>
<feature type="domain" description="ABC transporter" evidence="9">
    <location>
        <begin position="6"/>
        <end position="239"/>
    </location>
</feature>
<dbReference type="CDD" id="cd03225">
    <property type="entry name" value="ABC_cobalt_CbiO_domain1"/>
    <property type="match status" value="1"/>
</dbReference>
<evidence type="ECO:0000256" key="1">
    <source>
        <dbReference type="ARBA" id="ARBA00004202"/>
    </source>
</evidence>
<dbReference type="InterPro" id="IPR003439">
    <property type="entry name" value="ABC_transporter-like_ATP-bd"/>
</dbReference>
<dbReference type="GO" id="GO:0043190">
    <property type="term" value="C:ATP-binding cassette (ABC) transporter complex"/>
    <property type="evidence" value="ECO:0007669"/>
    <property type="project" value="TreeGrafter"/>
</dbReference>
<evidence type="ECO:0000256" key="3">
    <source>
        <dbReference type="ARBA" id="ARBA00022448"/>
    </source>
</evidence>
<dbReference type="InterPro" id="IPR027417">
    <property type="entry name" value="P-loop_NTPase"/>
</dbReference>
<gene>
    <name evidence="10" type="ordered locus">Mahau_1229</name>
</gene>
<name>F3ZW44_MAHA5</name>
<dbReference type="PROSITE" id="PS50893">
    <property type="entry name" value="ABC_TRANSPORTER_2"/>
    <property type="match status" value="1"/>
</dbReference>
<organism evidence="10 11">
    <name type="scientific">Mahella australiensis (strain DSM 15567 / CIP 107919 / 50-1 BON)</name>
    <dbReference type="NCBI Taxonomy" id="697281"/>
    <lineage>
        <taxon>Bacteria</taxon>
        <taxon>Bacillati</taxon>
        <taxon>Bacillota</taxon>
        <taxon>Clostridia</taxon>
        <taxon>Thermoanaerobacterales</taxon>
        <taxon>Thermoanaerobacterales Family IV. Incertae Sedis</taxon>
        <taxon>Mahella</taxon>
    </lineage>
</organism>
<evidence type="ECO:0000313" key="10">
    <source>
        <dbReference type="EMBL" id="AEE96424.1"/>
    </source>
</evidence>
<keyword evidence="3" id="KW-0813">Transport</keyword>
<dbReference type="PANTHER" id="PTHR43553">
    <property type="entry name" value="HEAVY METAL TRANSPORTER"/>
    <property type="match status" value="1"/>
</dbReference>
<dbReference type="Gene3D" id="3.40.50.300">
    <property type="entry name" value="P-loop containing nucleotide triphosphate hydrolases"/>
    <property type="match status" value="1"/>
</dbReference>
<dbReference type="GO" id="GO:0005524">
    <property type="term" value="F:ATP binding"/>
    <property type="evidence" value="ECO:0007669"/>
    <property type="project" value="UniProtKB-KW"/>
</dbReference>
<evidence type="ECO:0000256" key="4">
    <source>
        <dbReference type="ARBA" id="ARBA00022475"/>
    </source>
</evidence>
<dbReference type="STRING" id="697281.Mahau_1229"/>